<dbReference type="Proteomes" id="UP000789595">
    <property type="component" value="Unassembled WGS sequence"/>
</dbReference>
<dbReference type="InterPro" id="IPR050645">
    <property type="entry name" value="Histidine_acid_phosphatase"/>
</dbReference>
<dbReference type="SUPFAM" id="SSF53254">
    <property type="entry name" value="Phosphoglycerate mutase-like"/>
    <property type="match status" value="1"/>
</dbReference>
<keyword evidence="3" id="KW-1185">Reference proteome</keyword>
<dbReference type="PANTHER" id="PTHR11567">
    <property type="entry name" value="ACID PHOSPHATASE-RELATED"/>
    <property type="match status" value="1"/>
</dbReference>
<dbReference type="OrthoDB" id="10257284at2759"/>
<dbReference type="AlphaFoldDB" id="A0A8J2WKI8"/>
<evidence type="ECO:0000313" key="2">
    <source>
        <dbReference type="EMBL" id="CAH0371835.1"/>
    </source>
</evidence>
<dbReference type="PROSITE" id="PS00778">
    <property type="entry name" value="HIS_ACID_PHOSPHAT_2"/>
    <property type="match status" value="1"/>
</dbReference>
<dbReference type="InterPro" id="IPR033379">
    <property type="entry name" value="Acid_Pase_AS"/>
</dbReference>
<sequence>MLRRLLGRAPLWPAAGAMRTNSTVADAADELELVHATATFRHGARCPVFGLDSDVVRRVQWDSCAETARLGARVDAGADAVVALTARSGAMRPSAVDAQQRSHALAGGARSGELTRVGWAQAQALGARLRARYGVADFEELRPRLACRTTHVSRCVLTLRGVLLGLGFAEGTAPVVVETAHASRETLTPSTKRCPRLTRHWARCRAALRSTRRHVDTSPSAFRRLVAKVPADARATFGFPATAVPLKDALIALDSLAAEELPWGVTQDELGALDDAAAAEVALLLGVGSGDGGADEAEALRLAAGPLCRDVLAGLDAAVAAPASKPTLTLLSGHDTTVKPLLVALGVYDHKWPPFCACVVVEVLRRRRDDQLVCRVLYDGATSPAPAAAPEGPFYVVLEETYEAFRGRLAAVALDADAWGELCGGALEGGVEGGGDTFGP</sequence>
<name>A0A8J2WKI8_9STRA</name>
<reference evidence="2" key="1">
    <citation type="submission" date="2021-11" db="EMBL/GenBank/DDBJ databases">
        <authorList>
            <consortium name="Genoscope - CEA"/>
            <person name="William W."/>
        </authorList>
    </citation>
    <scope>NUCLEOTIDE SEQUENCE</scope>
</reference>
<comment type="caution">
    <text evidence="2">The sequence shown here is derived from an EMBL/GenBank/DDBJ whole genome shotgun (WGS) entry which is preliminary data.</text>
</comment>
<organism evidence="2 3">
    <name type="scientific">Pelagomonas calceolata</name>
    <dbReference type="NCBI Taxonomy" id="35677"/>
    <lineage>
        <taxon>Eukaryota</taxon>
        <taxon>Sar</taxon>
        <taxon>Stramenopiles</taxon>
        <taxon>Ochrophyta</taxon>
        <taxon>Pelagophyceae</taxon>
        <taxon>Pelagomonadales</taxon>
        <taxon>Pelagomonadaceae</taxon>
        <taxon>Pelagomonas</taxon>
    </lineage>
</organism>
<dbReference type="PANTHER" id="PTHR11567:SF207">
    <property type="entry name" value="LYSOPHOSPHATIDIC ACID PHOSPHATASE TYPE 6"/>
    <property type="match status" value="1"/>
</dbReference>
<dbReference type="InterPro" id="IPR029033">
    <property type="entry name" value="His_PPase_superfam"/>
</dbReference>
<dbReference type="EMBL" id="CAKKNE010000003">
    <property type="protein sequence ID" value="CAH0371835.1"/>
    <property type="molecule type" value="Genomic_DNA"/>
</dbReference>
<accession>A0A8J2WKI8</accession>
<dbReference type="GO" id="GO:0016791">
    <property type="term" value="F:phosphatase activity"/>
    <property type="evidence" value="ECO:0007669"/>
    <property type="project" value="TreeGrafter"/>
</dbReference>
<protein>
    <recommendedName>
        <fullName evidence="4">Acid phosphatase</fullName>
    </recommendedName>
</protein>
<dbReference type="Pfam" id="PF00328">
    <property type="entry name" value="His_Phos_2"/>
    <property type="match status" value="1"/>
</dbReference>
<gene>
    <name evidence="2" type="ORF">PECAL_3P17900</name>
</gene>
<proteinExistence type="inferred from homology"/>
<evidence type="ECO:0000313" key="3">
    <source>
        <dbReference type="Proteomes" id="UP000789595"/>
    </source>
</evidence>
<dbReference type="Gene3D" id="3.40.50.1240">
    <property type="entry name" value="Phosphoglycerate mutase-like"/>
    <property type="match status" value="1"/>
</dbReference>
<comment type="similarity">
    <text evidence="1">Belongs to the histidine acid phosphatase family.</text>
</comment>
<evidence type="ECO:0008006" key="4">
    <source>
        <dbReference type="Google" id="ProtNLM"/>
    </source>
</evidence>
<evidence type="ECO:0000256" key="1">
    <source>
        <dbReference type="ARBA" id="ARBA00005375"/>
    </source>
</evidence>
<dbReference type="InterPro" id="IPR000560">
    <property type="entry name" value="His_Pase_clade-2"/>
</dbReference>